<dbReference type="EMBL" id="SPVG01000013">
    <property type="protein sequence ID" value="TFW31062.1"/>
    <property type="molecule type" value="Genomic_DNA"/>
</dbReference>
<keyword evidence="2" id="KW-1185">Reference proteome</keyword>
<dbReference type="Proteomes" id="UP000297729">
    <property type="component" value="Unassembled WGS sequence"/>
</dbReference>
<protein>
    <submittedName>
        <fullName evidence="1">Uncharacterized protein</fullName>
    </submittedName>
</protein>
<dbReference type="OrthoDB" id="8776496at2"/>
<proteinExistence type="predicted"/>
<evidence type="ECO:0000313" key="1">
    <source>
        <dbReference type="EMBL" id="TFW31062.1"/>
    </source>
</evidence>
<accession>A0A4Y9SZR7</accession>
<sequence>MTTQTILSQDASALDQQFRMTHTFHLSLGASQPAAGQLESTLKNSNARVEKWLILRRGGYYEHSITVGGIGEASARALRKALASLNREIKVHVEHMLHFDSPSPELRFHA</sequence>
<comment type="caution">
    <text evidence="1">The sequence shown here is derived from an EMBL/GenBank/DDBJ whole genome shotgun (WGS) entry which is preliminary data.</text>
</comment>
<dbReference type="AlphaFoldDB" id="A0A4Y9SZR7"/>
<reference evidence="1 2" key="1">
    <citation type="submission" date="2019-03" db="EMBL/GenBank/DDBJ databases">
        <title>Draft Genome Sequence of Duganella callidus sp. nov., a Novel Duganella Species Isolated from Cultivated Soil.</title>
        <authorList>
            <person name="Raths R."/>
            <person name="Peta V."/>
            <person name="Bucking H."/>
        </authorList>
    </citation>
    <scope>NUCLEOTIDE SEQUENCE [LARGE SCALE GENOMIC DNA]</scope>
    <source>
        <strain evidence="1 2">DN04</strain>
    </source>
</reference>
<evidence type="ECO:0000313" key="2">
    <source>
        <dbReference type="Proteomes" id="UP000297729"/>
    </source>
</evidence>
<name>A0A4Y9SZR7_9BURK</name>
<gene>
    <name evidence="1" type="ORF">E4L98_01190</name>
</gene>
<organism evidence="1 2">
    <name type="scientific">Duganella callida</name>
    <dbReference type="NCBI Taxonomy" id="2561932"/>
    <lineage>
        <taxon>Bacteria</taxon>
        <taxon>Pseudomonadati</taxon>
        <taxon>Pseudomonadota</taxon>
        <taxon>Betaproteobacteria</taxon>
        <taxon>Burkholderiales</taxon>
        <taxon>Oxalobacteraceae</taxon>
        <taxon>Telluria group</taxon>
        <taxon>Duganella</taxon>
    </lineage>
</organism>
<dbReference type="RefSeq" id="WP_135199736.1">
    <property type="nucleotide sequence ID" value="NZ_SPVG01000013.1"/>
</dbReference>